<dbReference type="KEGG" id="vg:31079539"/>
<organism evidence="1 2">
    <name type="scientific">Kallithea virus</name>
    <dbReference type="NCBI Taxonomy" id="1654582"/>
    <lineage>
        <taxon>Viruses</taxon>
        <taxon>Viruses incertae sedis</taxon>
        <taxon>Naldaviricetes</taxon>
        <taxon>Lefavirales</taxon>
        <taxon>Nudiviridae</taxon>
        <taxon>Alphanudivirus</taxon>
        <taxon>Alphanudivirus dromelanogasteris</taxon>
    </lineage>
</organism>
<reference evidence="2" key="1">
    <citation type="submission" date="2016-04" db="EMBL/GenBank/DDBJ databases">
        <title>The complete genome of Kallithea virus.</title>
        <authorList>
            <consortium name="DrosEU Consortium"/>
            <person name="Obbard D.J."/>
            <person name="Serga S."/>
            <person name="Kozeretska I."/>
            <person name="Waldron F.M."/>
            <person name="Webster C.L."/>
            <person name="Staubach F."/>
        </authorList>
    </citation>
    <scope>NUCLEOTIDE SEQUENCE [LARGE SCALE GENOMIC DNA]</scope>
</reference>
<proteinExistence type="predicted"/>
<keyword evidence="2" id="KW-1185">Reference proteome</keyword>
<sequence>MDAALGPTRNRTVYRMGDVSEGIMSTTFTSNRPTTTANQNASGVNIPITSNDRRFTCGLTTCEGISFNNDFGGFRNAIDGKDSRNIFNLDFSFMNIELLRQNLDIIGNEVKNVIDSFRQWLHDMEADFEMRVTLGDVDLDAQLFTRLNAIIPKIEQSKRSLDAWYSEFQDSTIDLTESFANYTNIASRIETSYLAESFVNGSGLPENIVTIAKQNQTKSRFIQRQTTKLLASDVRIRSQMQNISFKTTELSTGILRYGDRKELNLNTLAQAFEMLGQTDSPLVRVQKQLSYLINSSPLNYNLTTAPVNLLPSVNKPYTMKMEDPRKNEEYILERMRGILNTTLYTAATAKNIDAINTYIDSVYRNSPRYAEMKKLYNEIVSSNVPHILIESLAQQATEPENIYLLAFRVHKIITALRPQDAIFRLRLDEIASTINRTIQNQLKREQSPSTQINNPHLINLGKINTDINDNSTANINNDIMDNSALLIDENNSTDMIVDAINQEEQQLGQTLLQEQQLELQRLGEQQLMQTQMLVPNQQIGDMIVDGNNQQSDRSNNVNISNIYSLDDILS</sequence>
<protein>
    <submittedName>
        <fullName evidence="1">Uncharacterized protein</fullName>
    </submittedName>
</protein>
<evidence type="ECO:0000313" key="2">
    <source>
        <dbReference type="Proteomes" id="UP000204438"/>
    </source>
</evidence>
<dbReference type="OrthoDB" id="10255at10239"/>
<evidence type="ECO:0000313" key="1">
    <source>
        <dbReference type="EMBL" id="AQN78633.1"/>
    </source>
</evidence>
<accession>A0A1S5VG55</accession>
<dbReference type="RefSeq" id="YP_009345932.1">
    <property type="nucleotide sequence ID" value="NC_033829.1"/>
</dbReference>
<name>A0A1S5VG55_9VIRU</name>
<dbReference type="EMBL" id="KX130344">
    <property type="protein sequence ID" value="AQN78633.1"/>
    <property type="molecule type" value="Genomic_DNA"/>
</dbReference>
<dbReference type="Proteomes" id="UP000204438">
    <property type="component" value="Segment"/>
</dbReference>
<dbReference type="GeneID" id="31079539"/>